<evidence type="ECO:0000313" key="2">
    <source>
        <dbReference type="EMBL" id="TPX62137.1"/>
    </source>
</evidence>
<reference evidence="2 3" key="1">
    <citation type="journal article" date="2019" name="Sci. Rep.">
        <title>Comparative genomics of chytrid fungi reveal insights into the obligate biotrophic and pathogenic lifestyle of Synchytrium endobioticum.</title>
        <authorList>
            <person name="van de Vossenberg B.T.L.H."/>
            <person name="Warris S."/>
            <person name="Nguyen H.D.T."/>
            <person name="van Gent-Pelzer M.P.E."/>
            <person name="Joly D.L."/>
            <person name="van de Geest H.C."/>
            <person name="Bonants P.J.M."/>
            <person name="Smith D.S."/>
            <person name="Levesque C.A."/>
            <person name="van der Lee T.A.J."/>
        </authorList>
    </citation>
    <scope>NUCLEOTIDE SEQUENCE [LARGE SCALE GENOMIC DNA]</scope>
    <source>
        <strain evidence="2 3">CBS 809.83</strain>
    </source>
</reference>
<feature type="region of interest" description="Disordered" evidence="1">
    <location>
        <begin position="31"/>
        <end position="63"/>
    </location>
</feature>
<gene>
    <name evidence="2" type="ORF">PhCBS80983_g00608</name>
</gene>
<keyword evidence="3" id="KW-1185">Reference proteome</keyword>
<dbReference type="AlphaFoldDB" id="A0A507EFE8"/>
<proteinExistence type="predicted"/>
<evidence type="ECO:0000256" key="1">
    <source>
        <dbReference type="SAM" id="MobiDB-lite"/>
    </source>
</evidence>
<sequence>MTRLHHSPQLARGTLLIRQLSTFNSYGPQRTFTTTPYFGQQPTGKSAASPPLPPPPHPTTTTTQPALEIHYTDPKDAAHLLRTNPVYKTSFFSAVAAKPDVARAFRDLDTYLKQQGYADPHDPTHMPDAATRARMEHDPVLTEKSLLVQKLLRAHGIIRTVGQEEQERAVEQQWPDNINTVKPDRRRNVRIIDAALPADRSGRLIQPVQMSKPLQWFKSWFMTAKPSN</sequence>
<protein>
    <submittedName>
        <fullName evidence="2">Uncharacterized protein</fullName>
    </submittedName>
</protein>
<feature type="compositionally biased region" description="Polar residues" evidence="1">
    <location>
        <begin position="31"/>
        <end position="46"/>
    </location>
</feature>
<comment type="caution">
    <text evidence="2">The sequence shown here is derived from an EMBL/GenBank/DDBJ whole genome shotgun (WGS) entry which is preliminary data.</text>
</comment>
<dbReference type="Proteomes" id="UP000318582">
    <property type="component" value="Unassembled WGS sequence"/>
</dbReference>
<name>A0A507EFE8_9FUNG</name>
<organism evidence="2 3">
    <name type="scientific">Powellomyces hirtus</name>
    <dbReference type="NCBI Taxonomy" id="109895"/>
    <lineage>
        <taxon>Eukaryota</taxon>
        <taxon>Fungi</taxon>
        <taxon>Fungi incertae sedis</taxon>
        <taxon>Chytridiomycota</taxon>
        <taxon>Chytridiomycota incertae sedis</taxon>
        <taxon>Chytridiomycetes</taxon>
        <taxon>Spizellomycetales</taxon>
        <taxon>Powellomycetaceae</taxon>
        <taxon>Powellomyces</taxon>
    </lineage>
</organism>
<accession>A0A507EFE8</accession>
<evidence type="ECO:0000313" key="3">
    <source>
        <dbReference type="Proteomes" id="UP000318582"/>
    </source>
</evidence>
<dbReference type="EMBL" id="QEAQ01000004">
    <property type="protein sequence ID" value="TPX62137.1"/>
    <property type="molecule type" value="Genomic_DNA"/>
</dbReference>